<keyword evidence="2" id="KW-1185">Reference proteome</keyword>
<dbReference type="OrthoDB" id="2883702at2"/>
<dbReference type="RefSeq" id="WP_071309195.1">
    <property type="nucleotide sequence ID" value="NZ_MLQR01000020.1"/>
</dbReference>
<evidence type="ECO:0000313" key="2">
    <source>
        <dbReference type="Proteomes" id="UP000179524"/>
    </source>
</evidence>
<name>A0A1S2LPW6_9BACI</name>
<gene>
    <name evidence="1" type="ORF">BKP37_08590</name>
</gene>
<comment type="caution">
    <text evidence="1">The sequence shown here is derived from an EMBL/GenBank/DDBJ whole genome shotgun (WGS) entry which is preliminary data.</text>
</comment>
<proteinExistence type="predicted"/>
<organism evidence="1 2">
    <name type="scientific">Anaerobacillus alkalilacustris</name>
    <dbReference type="NCBI Taxonomy" id="393763"/>
    <lineage>
        <taxon>Bacteria</taxon>
        <taxon>Bacillati</taxon>
        <taxon>Bacillota</taxon>
        <taxon>Bacilli</taxon>
        <taxon>Bacillales</taxon>
        <taxon>Bacillaceae</taxon>
        <taxon>Anaerobacillus</taxon>
    </lineage>
</organism>
<dbReference type="Proteomes" id="UP000179524">
    <property type="component" value="Unassembled WGS sequence"/>
</dbReference>
<sequence>MDQYKIKQMIIDDHFDGQEYVTADFSYNNKDYSVTFNKSDLEIINTWLFEESKSIPANLSESVIDAIRDDVRKRI</sequence>
<reference evidence="1 2" key="1">
    <citation type="submission" date="2016-10" db="EMBL/GenBank/DDBJ databases">
        <title>Draft genome sequences of four alkaliphilic bacteria belonging to the Anaerobacillus genus.</title>
        <authorList>
            <person name="Bassil N.M."/>
            <person name="Lloyd J.R."/>
        </authorList>
    </citation>
    <scope>NUCLEOTIDE SEQUENCE [LARGE SCALE GENOMIC DNA]</scope>
    <source>
        <strain evidence="1 2">DSM 18345</strain>
    </source>
</reference>
<evidence type="ECO:0000313" key="1">
    <source>
        <dbReference type="EMBL" id="OIJ14394.1"/>
    </source>
</evidence>
<dbReference type="AlphaFoldDB" id="A0A1S2LPW6"/>
<protein>
    <submittedName>
        <fullName evidence="1">Uncharacterized protein</fullName>
    </submittedName>
</protein>
<accession>A0A1S2LPW6</accession>
<dbReference type="EMBL" id="MLQR01000020">
    <property type="protein sequence ID" value="OIJ14394.1"/>
    <property type="molecule type" value="Genomic_DNA"/>
</dbReference>